<keyword evidence="3" id="KW-0808">Transferase</keyword>
<dbReference type="Pfam" id="PF06283">
    <property type="entry name" value="ThuA"/>
    <property type="match status" value="1"/>
</dbReference>
<reference evidence="3 4" key="1">
    <citation type="submission" date="2018-10" db="EMBL/GenBank/DDBJ databases">
        <title>Genomic Encyclopedia of Archaeal and Bacterial Type Strains, Phase II (KMG-II): from individual species to whole genera.</title>
        <authorList>
            <person name="Goeker M."/>
        </authorList>
    </citation>
    <scope>NUCLEOTIDE SEQUENCE [LARGE SCALE GENOMIC DNA]</scope>
    <source>
        <strain evidence="3 4">DSM 25230</strain>
    </source>
</reference>
<feature type="chain" id="PRO_5019717269" evidence="1">
    <location>
        <begin position="21"/>
        <end position="324"/>
    </location>
</feature>
<dbReference type="InterPro" id="IPR029062">
    <property type="entry name" value="Class_I_gatase-like"/>
</dbReference>
<dbReference type="PANTHER" id="PTHR40469">
    <property type="entry name" value="SECRETED GLYCOSYL HYDROLASE"/>
    <property type="match status" value="1"/>
</dbReference>
<comment type="caution">
    <text evidence="3">The sequence shown here is derived from an EMBL/GenBank/DDBJ whole genome shotgun (WGS) entry which is preliminary data.</text>
</comment>
<gene>
    <name evidence="3" type="ORF">CLV91_0777</name>
</gene>
<dbReference type="EMBL" id="RBIQ01000007">
    <property type="protein sequence ID" value="RKR14699.1"/>
    <property type="molecule type" value="Genomic_DNA"/>
</dbReference>
<dbReference type="AlphaFoldDB" id="A0A495EDK2"/>
<accession>A0A495EDK2</accession>
<proteinExistence type="predicted"/>
<feature type="domain" description="ThuA-like" evidence="2">
    <location>
        <begin position="90"/>
        <end position="296"/>
    </location>
</feature>
<organism evidence="3 4">
    <name type="scientific">Maribacter vaceletii</name>
    <dbReference type="NCBI Taxonomy" id="1206816"/>
    <lineage>
        <taxon>Bacteria</taxon>
        <taxon>Pseudomonadati</taxon>
        <taxon>Bacteroidota</taxon>
        <taxon>Flavobacteriia</taxon>
        <taxon>Flavobacteriales</taxon>
        <taxon>Flavobacteriaceae</taxon>
        <taxon>Maribacter</taxon>
    </lineage>
</organism>
<name>A0A495EDK2_9FLAO</name>
<evidence type="ECO:0000259" key="2">
    <source>
        <dbReference type="Pfam" id="PF06283"/>
    </source>
</evidence>
<keyword evidence="3" id="KW-0315">Glutamine amidotransferase</keyword>
<evidence type="ECO:0000313" key="4">
    <source>
        <dbReference type="Proteomes" id="UP000269412"/>
    </source>
</evidence>
<dbReference type="PANTHER" id="PTHR40469:SF2">
    <property type="entry name" value="GALACTOSE-BINDING DOMAIN-LIKE SUPERFAMILY PROTEIN"/>
    <property type="match status" value="1"/>
</dbReference>
<protein>
    <submittedName>
        <fullName evidence="3">Type 1 glutamine amidotransferase</fullName>
    </submittedName>
</protein>
<dbReference type="Gene3D" id="3.40.50.880">
    <property type="match status" value="1"/>
</dbReference>
<dbReference type="Proteomes" id="UP000269412">
    <property type="component" value="Unassembled WGS sequence"/>
</dbReference>
<dbReference type="GO" id="GO:0016740">
    <property type="term" value="F:transferase activity"/>
    <property type="evidence" value="ECO:0007669"/>
    <property type="project" value="UniProtKB-KW"/>
</dbReference>
<feature type="signal peptide" evidence="1">
    <location>
        <begin position="1"/>
        <end position="20"/>
    </location>
</feature>
<dbReference type="OrthoDB" id="9785923at2"/>
<dbReference type="SUPFAM" id="SSF52317">
    <property type="entry name" value="Class I glutamine amidotransferase-like"/>
    <property type="match status" value="1"/>
</dbReference>
<dbReference type="InterPro" id="IPR029010">
    <property type="entry name" value="ThuA-like"/>
</dbReference>
<keyword evidence="1" id="KW-0732">Signal</keyword>
<evidence type="ECO:0000256" key="1">
    <source>
        <dbReference type="SAM" id="SignalP"/>
    </source>
</evidence>
<sequence length="324" mass="36877">MHFLKKIFFLLLLVSATVIGQNTEQAKIKTLIIDGQNNHDQWPKISYMLKKYMVDTKLFSVDLSRTAYTWKGEKYIQEYALNKKTTEALKDPKADPNYAPNFSDYDLVICNFGWRAASWPEKTQKAFEKYIENGGGLVVFHAADNSFPEWLAYNKMIGLGGWGNRNEKDGPYVYYNEKGKLIKDTSPGSAGAHGPQSEYQIQIRDKKHPITKGMPKIWLHTKDELYNSLRGPAENMSVLATAYSEKENKGSGRHEPALMTLEYGKGRIFHSIMGHVDYSIQCVGFITTFLRGAEWAATGKVTQKIPKDFPKKDETSSRPFHKVN</sequence>
<evidence type="ECO:0000313" key="3">
    <source>
        <dbReference type="EMBL" id="RKR14699.1"/>
    </source>
</evidence>
<keyword evidence="4" id="KW-1185">Reference proteome</keyword>
<dbReference type="RefSeq" id="WP_121064147.1">
    <property type="nucleotide sequence ID" value="NZ_RBIQ01000007.1"/>
</dbReference>